<accession>A0A0N1J488</accession>
<feature type="compositionally biased region" description="Basic residues" evidence="2">
    <location>
        <begin position="648"/>
        <end position="658"/>
    </location>
</feature>
<feature type="compositionally biased region" description="Acidic residues" evidence="2">
    <location>
        <begin position="693"/>
        <end position="702"/>
    </location>
</feature>
<dbReference type="InterPro" id="IPR050891">
    <property type="entry name" value="TatD-type_Hydrolase"/>
</dbReference>
<evidence type="ECO:0000256" key="1">
    <source>
        <dbReference type="ARBA" id="ARBA00022722"/>
    </source>
</evidence>
<keyword evidence="1" id="KW-0378">Hydrolase</keyword>
<dbReference type="PANTHER" id="PTHR10060">
    <property type="entry name" value="TATD FAMILY DEOXYRIBONUCLEASE"/>
    <property type="match status" value="1"/>
</dbReference>
<name>A0A0N1J488_LEPPY</name>
<keyword evidence="1" id="KW-0540">Nuclease</keyword>
<dbReference type="VEuPathDB" id="TriTrypDB:LpyrH10_36_0080"/>
<dbReference type="OrthoDB" id="6079689at2759"/>
<proteinExistence type="predicted"/>
<dbReference type="InterPro" id="IPR001130">
    <property type="entry name" value="TatD-like"/>
</dbReference>
<protein>
    <recommendedName>
        <fullName evidence="3">DAD domain-containing protein</fullName>
    </recommendedName>
</protein>
<dbReference type="PANTHER" id="PTHR10060:SF47">
    <property type="entry name" value="TATD RELATED DNASE"/>
    <property type="match status" value="1"/>
</dbReference>
<dbReference type="InterPro" id="IPR014767">
    <property type="entry name" value="DAD_dom"/>
</dbReference>
<feature type="region of interest" description="Disordered" evidence="2">
    <location>
        <begin position="640"/>
        <end position="879"/>
    </location>
</feature>
<feature type="region of interest" description="Disordered" evidence="2">
    <location>
        <begin position="358"/>
        <end position="389"/>
    </location>
</feature>
<dbReference type="EMBL" id="LGTL01000036">
    <property type="protein sequence ID" value="KPA73421.1"/>
    <property type="molecule type" value="Genomic_DNA"/>
</dbReference>
<evidence type="ECO:0000313" key="4">
    <source>
        <dbReference type="EMBL" id="KPA73421.1"/>
    </source>
</evidence>
<feature type="compositionally biased region" description="Basic residues" evidence="2">
    <location>
        <begin position="855"/>
        <end position="867"/>
    </location>
</feature>
<feature type="compositionally biased region" description="Low complexity" evidence="2">
    <location>
        <begin position="845"/>
        <end position="854"/>
    </location>
</feature>
<evidence type="ECO:0000313" key="5">
    <source>
        <dbReference type="Proteomes" id="UP000037923"/>
    </source>
</evidence>
<dbReference type="SUPFAM" id="SSF51556">
    <property type="entry name" value="Metallo-dependent hydrolases"/>
    <property type="match status" value="1"/>
</dbReference>
<feature type="region of interest" description="Disordered" evidence="2">
    <location>
        <begin position="1"/>
        <end position="46"/>
    </location>
</feature>
<evidence type="ECO:0000259" key="3">
    <source>
        <dbReference type="PROSITE" id="PS51231"/>
    </source>
</evidence>
<dbReference type="OMA" id="GTHYAQE"/>
<organism evidence="4 5">
    <name type="scientific">Leptomonas pyrrhocoris</name>
    <name type="common">Firebug parasite</name>
    <dbReference type="NCBI Taxonomy" id="157538"/>
    <lineage>
        <taxon>Eukaryota</taxon>
        <taxon>Discoba</taxon>
        <taxon>Euglenozoa</taxon>
        <taxon>Kinetoplastea</taxon>
        <taxon>Metakinetoplastina</taxon>
        <taxon>Trypanosomatida</taxon>
        <taxon>Trypanosomatidae</taxon>
        <taxon>Leishmaniinae</taxon>
        <taxon>Leptomonas</taxon>
    </lineage>
</organism>
<dbReference type="PROSITE" id="PS51231">
    <property type="entry name" value="DAD"/>
    <property type="match status" value="1"/>
</dbReference>
<feature type="compositionally biased region" description="Low complexity" evidence="2">
    <location>
        <begin position="364"/>
        <end position="389"/>
    </location>
</feature>
<feature type="compositionally biased region" description="Basic and acidic residues" evidence="2">
    <location>
        <begin position="763"/>
        <end position="772"/>
    </location>
</feature>
<comment type="caution">
    <text evidence="4">The sequence shown here is derived from an EMBL/GenBank/DDBJ whole genome shotgun (WGS) entry which is preliminary data.</text>
</comment>
<dbReference type="InterPro" id="IPR032466">
    <property type="entry name" value="Metal_Hydrolase"/>
</dbReference>
<feature type="compositionally biased region" description="Basic and acidic residues" evidence="2">
    <location>
        <begin position="670"/>
        <end position="685"/>
    </location>
</feature>
<dbReference type="AlphaFoldDB" id="A0A0N1J488"/>
<gene>
    <name evidence="4" type="ORF">ABB37_09865</name>
</gene>
<dbReference type="GO" id="GO:0005829">
    <property type="term" value="C:cytosol"/>
    <property type="evidence" value="ECO:0007669"/>
    <property type="project" value="TreeGrafter"/>
</dbReference>
<feature type="compositionally biased region" description="Polar residues" evidence="2">
    <location>
        <begin position="776"/>
        <end position="786"/>
    </location>
</feature>
<dbReference type="GO" id="GO:0008296">
    <property type="term" value="F:3'-5'-DNA exonuclease activity"/>
    <property type="evidence" value="ECO:0007669"/>
    <property type="project" value="TreeGrafter"/>
</dbReference>
<dbReference type="GeneID" id="26910148"/>
<dbReference type="Proteomes" id="UP000037923">
    <property type="component" value="Unassembled WGS sequence"/>
</dbReference>
<keyword evidence="5" id="KW-1185">Reference proteome</keyword>
<reference evidence="4 5" key="1">
    <citation type="submission" date="2015-07" db="EMBL/GenBank/DDBJ databases">
        <title>High-quality genome of monoxenous trypanosomatid Leptomonas pyrrhocoris.</title>
        <authorList>
            <person name="Flegontov P."/>
            <person name="Butenko A."/>
            <person name="Firsov S."/>
            <person name="Vlcek C."/>
            <person name="Logacheva M.D."/>
            <person name="Field M."/>
            <person name="Filatov D."/>
            <person name="Flegontova O."/>
            <person name="Gerasimov E."/>
            <person name="Jackson A.P."/>
            <person name="Kelly S."/>
            <person name="Opperdoes F."/>
            <person name="O'Reilly A."/>
            <person name="Votypka J."/>
            <person name="Yurchenko V."/>
            <person name="Lukes J."/>
        </authorList>
    </citation>
    <scope>NUCLEOTIDE SEQUENCE [LARGE SCALE GENOMIC DNA]</scope>
    <source>
        <strain evidence="4">H10</strain>
    </source>
</reference>
<feature type="compositionally biased region" description="Acidic residues" evidence="2">
    <location>
        <begin position="737"/>
        <end position="748"/>
    </location>
</feature>
<dbReference type="RefSeq" id="XP_015651860.1">
    <property type="nucleotide sequence ID" value="XM_015809528.1"/>
</dbReference>
<dbReference type="Gene3D" id="3.20.20.140">
    <property type="entry name" value="Metal-dependent hydrolases"/>
    <property type="match status" value="1"/>
</dbReference>
<feature type="domain" description="DAD" evidence="3">
    <location>
        <begin position="831"/>
        <end position="861"/>
    </location>
</feature>
<dbReference type="Pfam" id="PF01026">
    <property type="entry name" value="TatD_DNase"/>
    <property type="match status" value="1"/>
</dbReference>
<sequence length="879" mass="92553">MGFVDRGGGREAKGTSLRRSKKNPGAAATRNKGAHKKYVTPTTRATPAPPAACGPFIQRLADATDAATAANACVDVWKAACDAVASGTALHVDTAVALLSRKLEDDQEGVFRRAVEEGKLAGALCWSVEVEKQATLLDTCVQHNKLLRGAAAATDAAASTSSSSSPSAAAAARHVRFQDDVTATTPSPVAVTGGATAPLPKRGVVLYAILGIHVNSVDRVHMRQHEQWVNELEESVKHGEVVGVLSGLNWSRDHGTHYAQERLMRECWRVAAAARLPLVLHLYAADTAALTETVNRAAELIHELLGNDSQSQGSATATTTTATAAAAAAPPHLPFPSAIVLYNGLQALHASPAMQQLVRAHRPGASSSTTATSTTEGASAPHHQQQHSSSVVPFYVLVTADGLGEQPPAATTQEAEEGKEGAAASVEHIASLLPCRVVDDAAHGHDKLDDVAADDDLSGVLHLSQLLIGTGAPWGTPQNLPDPHLCTLPNEPGNYHYVVKTVFDAMKAPRSSSCRDGGAAPAAVSSADQLAAYVFLNQLRVFFHECIAAAANDDDDDDDDDEVAAAADDVAVDGGAVVDADARQQRQWLASQQPAAATAVAGLSDGDAKRDLEALLAEAAQERERVERERLREEAARAQARSEELHERRNRREKKKNVKANNRSNFTHFRNKDFAPRQSKQERLAHPQGPEGDGNDGSDDDSSTGNDHDEGGAVGRAAGKTSTAHPHHHASSNDGDSSADDEEEEENAQDTHATGGLAAEVEQLLKEAESKKNPAGSCNRTKAGKNTASAAATTTPPPAATATGQGKRQKKNSSKIKAQPARGEQAPDGGDDSGHSDDDVEDARAAGSQAQQPSRRQRKRQQKRQKQMKGDDSDDDGTA</sequence>
<evidence type="ECO:0000256" key="2">
    <source>
        <dbReference type="SAM" id="MobiDB-lite"/>
    </source>
</evidence>